<protein>
    <recommendedName>
        <fullName evidence="3">Type 1 periplasmic binding fold superfamily protein</fullName>
    </recommendedName>
</protein>
<reference evidence="2" key="1">
    <citation type="journal article" date="2019" name="Int. J. Syst. Evol. Microbiol.">
        <title>The Global Catalogue of Microorganisms (GCM) 10K type strain sequencing project: providing services to taxonomists for standard genome sequencing and annotation.</title>
        <authorList>
            <consortium name="The Broad Institute Genomics Platform"/>
            <consortium name="The Broad Institute Genome Sequencing Center for Infectious Disease"/>
            <person name="Wu L."/>
            <person name="Ma J."/>
        </authorList>
    </citation>
    <scope>NUCLEOTIDE SEQUENCE [LARGE SCALE GENOMIC DNA]</scope>
    <source>
        <strain evidence="2">CGMCC 1.15111</strain>
    </source>
</reference>
<gene>
    <name evidence="1" type="ORF">GCM10011340_09100</name>
</gene>
<sequence length="177" mass="18481">MAFLLLGLMACDNDDPEPVNEEELITTVRVTFTPSGGGSAIVATFQDLDGEGGNAPVITNPTLAANTTYSVSVEFLNESETPTEDITEEVEEEAEEHQVFFVAASGLNFTYAYNDEDGNGKPLGLMGTATTGDASNGTLTVLLIHEPNKSASGVSAGDPTNAGGEEDVRVNFSATIQ</sequence>
<organism evidence="1 2">
    <name type="scientific">Roseivirga thermotolerans</name>
    <dbReference type="NCBI Taxonomy" id="1758176"/>
    <lineage>
        <taxon>Bacteria</taxon>
        <taxon>Pseudomonadati</taxon>
        <taxon>Bacteroidota</taxon>
        <taxon>Cytophagia</taxon>
        <taxon>Cytophagales</taxon>
        <taxon>Roseivirgaceae</taxon>
        <taxon>Roseivirga</taxon>
    </lineage>
</organism>
<evidence type="ECO:0000313" key="1">
    <source>
        <dbReference type="EMBL" id="GHE56364.1"/>
    </source>
</evidence>
<comment type="caution">
    <text evidence="1">The sequence shown here is derived from an EMBL/GenBank/DDBJ whole genome shotgun (WGS) entry which is preliminary data.</text>
</comment>
<evidence type="ECO:0000313" key="2">
    <source>
        <dbReference type="Proteomes" id="UP000658258"/>
    </source>
</evidence>
<accession>A0ABQ3I1T8</accession>
<name>A0ABQ3I1T8_9BACT</name>
<proteinExistence type="predicted"/>
<dbReference type="EMBL" id="BNAG01000001">
    <property type="protein sequence ID" value="GHE56364.1"/>
    <property type="molecule type" value="Genomic_DNA"/>
</dbReference>
<evidence type="ECO:0008006" key="3">
    <source>
        <dbReference type="Google" id="ProtNLM"/>
    </source>
</evidence>
<dbReference type="Proteomes" id="UP000658258">
    <property type="component" value="Unassembled WGS sequence"/>
</dbReference>
<keyword evidence="2" id="KW-1185">Reference proteome</keyword>